<sequence length="332" mass="36961">MGGASSTQLASGSCTSRKRTRRRDNKNPSGRTFHTHTCRTNLDRLIAAKSDNTAGSSSRQLRYSTAVEAYLARTFTGCPEAAVLEQSVDHLLSCLACMSELCTLTSAKSDALFKLLLITVRARSRTATATSVPYAATFGKVLERATGTCLPCIYGGTCGLVDLPCVNLGLCDCVLRPVYCAIFYGNLDLLKLLLRFGAEVWSRDECFCYGRHETQHPLVMVYESLTATAWTRAFEYKKETPDLIRCHQLAALIVPAEVTELRESCLGFLRLISPTAEYDIVVRMKRSLQHMCRLTLRLELSKRRQLPHGVGLLPLPLSLQRYLLYEDFDNAL</sequence>
<dbReference type="EMBL" id="JABSTQ010010229">
    <property type="protein sequence ID" value="KAG0422444.1"/>
    <property type="molecule type" value="Genomic_DNA"/>
</dbReference>
<reference evidence="1 2" key="1">
    <citation type="journal article" date="2020" name="Cell">
        <title>Large-Scale Comparative Analyses of Tick Genomes Elucidate Their Genetic Diversity and Vector Capacities.</title>
        <authorList>
            <consortium name="Tick Genome and Microbiome Consortium (TIGMIC)"/>
            <person name="Jia N."/>
            <person name="Wang J."/>
            <person name="Shi W."/>
            <person name="Du L."/>
            <person name="Sun Y."/>
            <person name="Zhan W."/>
            <person name="Jiang J.F."/>
            <person name="Wang Q."/>
            <person name="Zhang B."/>
            <person name="Ji P."/>
            <person name="Bell-Sakyi L."/>
            <person name="Cui X.M."/>
            <person name="Yuan T.T."/>
            <person name="Jiang B.G."/>
            <person name="Yang W.F."/>
            <person name="Lam T.T."/>
            <person name="Chang Q.C."/>
            <person name="Ding S.J."/>
            <person name="Wang X.J."/>
            <person name="Zhu J.G."/>
            <person name="Ruan X.D."/>
            <person name="Zhao L."/>
            <person name="Wei J.T."/>
            <person name="Ye R.Z."/>
            <person name="Que T.C."/>
            <person name="Du C.H."/>
            <person name="Zhou Y.H."/>
            <person name="Cheng J.X."/>
            <person name="Dai P.F."/>
            <person name="Guo W.B."/>
            <person name="Han X.H."/>
            <person name="Huang E.J."/>
            <person name="Li L.F."/>
            <person name="Wei W."/>
            <person name="Gao Y.C."/>
            <person name="Liu J.Z."/>
            <person name="Shao H.Z."/>
            <person name="Wang X."/>
            <person name="Wang C.C."/>
            <person name="Yang T.C."/>
            <person name="Huo Q.B."/>
            <person name="Li W."/>
            <person name="Chen H.Y."/>
            <person name="Chen S.E."/>
            <person name="Zhou L.G."/>
            <person name="Ni X.B."/>
            <person name="Tian J.H."/>
            <person name="Sheng Y."/>
            <person name="Liu T."/>
            <person name="Pan Y.S."/>
            <person name="Xia L.Y."/>
            <person name="Li J."/>
            <person name="Zhao F."/>
            <person name="Cao W.C."/>
        </authorList>
    </citation>
    <scope>NUCLEOTIDE SEQUENCE [LARGE SCALE GENOMIC DNA]</scope>
    <source>
        <strain evidence="1">Iper-2018</strain>
    </source>
</reference>
<organism evidence="1 2">
    <name type="scientific">Ixodes persulcatus</name>
    <name type="common">Taiga tick</name>
    <dbReference type="NCBI Taxonomy" id="34615"/>
    <lineage>
        <taxon>Eukaryota</taxon>
        <taxon>Metazoa</taxon>
        <taxon>Ecdysozoa</taxon>
        <taxon>Arthropoda</taxon>
        <taxon>Chelicerata</taxon>
        <taxon>Arachnida</taxon>
        <taxon>Acari</taxon>
        <taxon>Parasitiformes</taxon>
        <taxon>Ixodida</taxon>
        <taxon>Ixodoidea</taxon>
        <taxon>Ixodidae</taxon>
        <taxon>Ixodinae</taxon>
        <taxon>Ixodes</taxon>
    </lineage>
</organism>
<evidence type="ECO:0000313" key="1">
    <source>
        <dbReference type="EMBL" id="KAG0422444.1"/>
    </source>
</evidence>
<comment type="caution">
    <text evidence="1">The sequence shown here is derived from an EMBL/GenBank/DDBJ whole genome shotgun (WGS) entry which is preliminary data.</text>
</comment>
<protein>
    <submittedName>
        <fullName evidence="1">Uncharacterized protein</fullName>
    </submittedName>
</protein>
<keyword evidence="2" id="KW-1185">Reference proteome</keyword>
<gene>
    <name evidence="1" type="ORF">HPB47_001736</name>
</gene>
<name>A0AC60PN78_IXOPE</name>
<dbReference type="Proteomes" id="UP000805193">
    <property type="component" value="Unassembled WGS sequence"/>
</dbReference>
<accession>A0AC60PN78</accession>
<evidence type="ECO:0000313" key="2">
    <source>
        <dbReference type="Proteomes" id="UP000805193"/>
    </source>
</evidence>
<proteinExistence type="predicted"/>